<protein>
    <submittedName>
        <fullName evidence="2">Uncharacterized protein</fullName>
    </submittedName>
</protein>
<comment type="caution">
    <text evidence="2">The sequence shown here is derived from an EMBL/GenBank/DDBJ whole genome shotgun (WGS) entry which is preliminary data.</text>
</comment>
<gene>
    <name evidence="2" type="ORF">GWI33_019417</name>
</gene>
<feature type="compositionally biased region" description="Polar residues" evidence="1">
    <location>
        <begin position="61"/>
        <end position="70"/>
    </location>
</feature>
<keyword evidence="3" id="KW-1185">Reference proteome</keyword>
<evidence type="ECO:0000313" key="2">
    <source>
        <dbReference type="EMBL" id="KAF7267344.1"/>
    </source>
</evidence>
<reference evidence="2" key="1">
    <citation type="submission" date="2020-08" db="EMBL/GenBank/DDBJ databases">
        <title>Genome sequencing and assembly of the red palm weevil Rhynchophorus ferrugineus.</title>
        <authorList>
            <person name="Dias G.B."/>
            <person name="Bergman C.M."/>
            <person name="Manee M."/>
        </authorList>
    </citation>
    <scope>NUCLEOTIDE SEQUENCE</scope>
    <source>
        <strain evidence="2">AA-2017</strain>
        <tissue evidence="2">Whole larva</tissue>
    </source>
</reference>
<proteinExistence type="predicted"/>
<feature type="compositionally biased region" description="Basic residues" evidence="1">
    <location>
        <begin position="77"/>
        <end position="88"/>
    </location>
</feature>
<accession>A0A834M720</accession>
<organism evidence="2 3">
    <name type="scientific">Rhynchophorus ferrugineus</name>
    <name type="common">Red palm weevil</name>
    <name type="synonym">Curculio ferrugineus</name>
    <dbReference type="NCBI Taxonomy" id="354439"/>
    <lineage>
        <taxon>Eukaryota</taxon>
        <taxon>Metazoa</taxon>
        <taxon>Ecdysozoa</taxon>
        <taxon>Arthropoda</taxon>
        <taxon>Hexapoda</taxon>
        <taxon>Insecta</taxon>
        <taxon>Pterygota</taxon>
        <taxon>Neoptera</taxon>
        <taxon>Endopterygota</taxon>
        <taxon>Coleoptera</taxon>
        <taxon>Polyphaga</taxon>
        <taxon>Cucujiformia</taxon>
        <taxon>Curculionidae</taxon>
        <taxon>Dryophthorinae</taxon>
        <taxon>Rhynchophorus</taxon>
    </lineage>
</organism>
<name>A0A834M720_RHYFE</name>
<feature type="compositionally biased region" description="Basic residues" evidence="1">
    <location>
        <begin position="112"/>
        <end position="122"/>
    </location>
</feature>
<feature type="region of interest" description="Disordered" evidence="1">
    <location>
        <begin position="43"/>
        <end position="122"/>
    </location>
</feature>
<sequence>MSCDVPEFKSLDNVSPLKQQTTDHFISDEKILLAYTTIIEIKSPTHKIRTSANRGRAPHRFSSSQKTTQMCRCRSENKRKKKNPRKNHNTTGRSQEEEEEKKEEEKTGTPNKRIKRSGGRGV</sequence>
<evidence type="ECO:0000313" key="3">
    <source>
        <dbReference type="Proteomes" id="UP000625711"/>
    </source>
</evidence>
<evidence type="ECO:0000256" key="1">
    <source>
        <dbReference type="SAM" id="MobiDB-lite"/>
    </source>
</evidence>
<dbReference type="EMBL" id="JAACXV010014434">
    <property type="protein sequence ID" value="KAF7267344.1"/>
    <property type="molecule type" value="Genomic_DNA"/>
</dbReference>
<dbReference type="AlphaFoldDB" id="A0A834M720"/>
<dbReference type="Proteomes" id="UP000625711">
    <property type="component" value="Unassembled WGS sequence"/>
</dbReference>